<reference evidence="2 3" key="1">
    <citation type="submission" date="2024-04" db="EMBL/GenBank/DDBJ databases">
        <title>Bacillus oryzaecorticis sp. nov., a moderately halophilic bacterium isolated from rice husks.</title>
        <authorList>
            <person name="Zhu H.-S."/>
        </authorList>
    </citation>
    <scope>NUCLEOTIDE SEQUENCE [LARGE SCALE GENOMIC DNA]</scope>
    <source>
        <strain evidence="2 3">ZC255</strain>
    </source>
</reference>
<feature type="transmembrane region" description="Helical" evidence="1">
    <location>
        <begin position="137"/>
        <end position="162"/>
    </location>
</feature>
<feature type="transmembrane region" description="Helical" evidence="1">
    <location>
        <begin position="58"/>
        <end position="84"/>
    </location>
</feature>
<protein>
    <submittedName>
        <fullName evidence="2">VC0807 family protein</fullName>
    </submittedName>
</protein>
<keyword evidence="1" id="KW-1133">Transmembrane helix</keyword>
<dbReference type="NCBIfam" id="NF041646">
    <property type="entry name" value="VC0807_fam"/>
    <property type="match status" value="1"/>
</dbReference>
<evidence type="ECO:0000313" key="2">
    <source>
        <dbReference type="EMBL" id="MEL3971089.1"/>
    </source>
</evidence>
<accession>A0ABU9K778</accession>
<dbReference type="RefSeq" id="WP_341979964.1">
    <property type="nucleotide sequence ID" value="NZ_JBBYAF010000003.1"/>
</dbReference>
<feature type="transmembrane region" description="Helical" evidence="1">
    <location>
        <begin position="7"/>
        <end position="25"/>
    </location>
</feature>
<keyword evidence="1" id="KW-0472">Membrane</keyword>
<proteinExistence type="predicted"/>
<dbReference type="Proteomes" id="UP001389717">
    <property type="component" value="Unassembled WGS sequence"/>
</dbReference>
<feature type="transmembrane region" description="Helical" evidence="1">
    <location>
        <begin position="174"/>
        <end position="194"/>
    </location>
</feature>
<name>A0ABU9K778_9BACI</name>
<evidence type="ECO:0000313" key="3">
    <source>
        <dbReference type="Proteomes" id="UP001389717"/>
    </source>
</evidence>
<feature type="transmembrane region" description="Helical" evidence="1">
    <location>
        <begin position="96"/>
        <end position="116"/>
    </location>
</feature>
<sequence>MQKKIVLGDVIFYLIFPIVIWNLGRDYIGDYYAMLLSSVPGIIYSVIRFILLKKVNLLGLFMIGTLLAGTLIDVLSGSALNLLWNKVYYSYFMSSLFVLTILINRPIALFFALDFVEMQGYDRMAMKDIFYQKRILNLFKLITFGFVFRDILLASIKVWLIVTYGVEAFDKGLILRQVLNWTLSGLTIYGFIYISKILNEDRSPGRQADLKD</sequence>
<dbReference type="EMBL" id="JBBYAF010000003">
    <property type="protein sequence ID" value="MEL3971089.1"/>
    <property type="molecule type" value="Genomic_DNA"/>
</dbReference>
<evidence type="ECO:0000256" key="1">
    <source>
        <dbReference type="SAM" id="Phobius"/>
    </source>
</evidence>
<feature type="transmembrane region" description="Helical" evidence="1">
    <location>
        <begin position="31"/>
        <end position="51"/>
    </location>
</feature>
<gene>
    <name evidence="2" type="ORF">AAEO50_02260</name>
</gene>
<keyword evidence="1" id="KW-0812">Transmembrane</keyword>
<keyword evidence="3" id="KW-1185">Reference proteome</keyword>
<comment type="caution">
    <text evidence="2">The sequence shown here is derived from an EMBL/GenBank/DDBJ whole genome shotgun (WGS) entry which is preliminary data.</text>
</comment>
<organism evidence="2 3">
    <name type="scientific">Rossellomorea oryzaecorticis</name>
    <dbReference type="NCBI Taxonomy" id="1396505"/>
    <lineage>
        <taxon>Bacteria</taxon>
        <taxon>Bacillati</taxon>
        <taxon>Bacillota</taxon>
        <taxon>Bacilli</taxon>
        <taxon>Bacillales</taxon>
        <taxon>Bacillaceae</taxon>
        <taxon>Rossellomorea</taxon>
    </lineage>
</organism>